<reference evidence="1 2" key="1">
    <citation type="submission" date="2018-05" db="EMBL/GenBank/DDBJ databases">
        <title>Comparative genomics of bacterial root endophytes of switchgrass collected from native prairies over two seasons.</title>
        <authorList>
            <person name="Tang Y."/>
        </authorList>
    </citation>
    <scope>NUCLEOTIDE SEQUENCE [LARGE SCALE GENOMIC DNA]</scope>
    <source>
        <strain evidence="1 2">NFIX32</strain>
    </source>
</reference>
<dbReference type="Proteomes" id="UP000247755">
    <property type="component" value="Unassembled WGS sequence"/>
</dbReference>
<evidence type="ECO:0000313" key="2">
    <source>
        <dbReference type="Proteomes" id="UP000247755"/>
    </source>
</evidence>
<sequence length="79" mass="8520">MTKIGRYLLNFAIWIDEGINTIFGGSPNETVSERAAKARNAGRKWGCVLCRALNWINPGHCDNALASTIGDDAVIADGK</sequence>
<gene>
    <name evidence="1" type="ORF">NA66_1001682</name>
</gene>
<dbReference type="RefSeq" id="WP_072438809.1">
    <property type="nucleotide sequence ID" value="NZ_QJJY01000001.1"/>
</dbReference>
<protein>
    <submittedName>
        <fullName evidence="1">Uncharacterized protein</fullName>
    </submittedName>
</protein>
<name>A0A318JLE6_BURPY</name>
<organism evidence="1 2">
    <name type="scientific">Burkholderia pyrrocinia</name>
    <name type="common">Pseudomonas pyrrocinia</name>
    <dbReference type="NCBI Taxonomy" id="60550"/>
    <lineage>
        <taxon>Bacteria</taxon>
        <taxon>Pseudomonadati</taxon>
        <taxon>Pseudomonadota</taxon>
        <taxon>Betaproteobacteria</taxon>
        <taxon>Burkholderiales</taxon>
        <taxon>Burkholderiaceae</taxon>
        <taxon>Burkholderia</taxon>
        <taxon>Burkholderia cepacia complex</taxon>
    </lineage>
</organism>
<evidence type="ECO:0000313" key="1">
    <source>
        <dbReference type="EMBL" id="PXX41072.1"/>
    </source>
</evidence>
<dbReference type="AlphaFoldDB" id="A0A318JLE6"/>
<dbReference type="EMBL" id="QJJY01000001">
    <property type="protein sequence ID" value="PXX41072.1"/>
    <property type="molecule type" value="Genomic_DNA"/>
</dbReference>
<accession>A0A318JLE6</accession>
<proteinExistence type="predicted"/>
<comment type="caution">
    <text evidence="1">The sequence shown here is derived from an EMBL/GenBank/DDBJ whole genome shotgun (WGS) entry which is preliminary data.</text>
</comment>